<accession>L0JVY7</accession>
<dbReference type="Gene3D" id="3.40.50.620">
    <property type="entry name" value="HUPs"/>
    <property type="match status" value="1"/>
</dbReference>
<dbReference type="InterPro" id="IPR006015">
    <property type="entry name" value="Universal_stress_UspA"/>
</dbReference>
<dbReference type="Pfam" id="PF00582">
    <property type="entry name" value="Usp"/>
    <property type="match status" value="1"/>
</dbReference>
<protein>
    <submittedName>
        <fullName evidence="4">Universal stress protein UspA-like protein</fullName>
    </submittedName>
</protein>
<name>L0JVY7_9EURY</name>
<feature type="domain" description="UspA" evidence="3">
    <location>
        <begin position="3"/>
        <end position="141"/>
    </location>
</feature>
<dbReference type="PRINTS" id="PR01438">
    <property type="entry name" value="UNVRSLSTRESS"/>
</dbReference>
<reference evidence="4 5" key="1">
    <citation type="submission" date="2012-11" db="EMBL/GenBank/DDBJ databases">
        <title>FINISHED of Natronococcus occultus SP4, DSM 3396.</title>
        <authorList>
            <consortium name="DOE Joint Genome Institute"/>
            <person name="Eisen J."/>
            <person name="Huntemann M."/>
            <person name="Wei C.-L."/>
            <person name="Han J."/>
            <person name="Detter J.C."/>
            <person name="Han C."/>
            <person name="Tapia R."/>
            <person name="Chen A."/>
            <person name="Kyrpides N."/>
            <person name="Mavromatis K."/>
            <person name="Markowitz V."/>
            <person name="Szeto E."/>
            <person name="Ivanova N."/>
            <person name="Mikhailova N."/>
            <person name="Ovchinnikova G."/>
            <person name="Pagani I."/>
            <person name="Pati A."/>
            <person name="Goodwin L."/>
            <person name="Nordberg H.P."/>
            <person name="Cantor M.N."/>
            <person name="Hua S.X."/>
            <person name="Woyke T."/>
            <person name="Eisen J."/>
            <person name="Klenk H.-P."/>
            <person name="Klenk H.-P."/>
        </authorList>
    </citation>
    <scope>NUCLEOTIDE SEQUENCE [LARGE SCALE GENOMIC DNA]</scope>
    <source>
        <strain evidence="4 5">SP4</strain>
    </source>
</reference>
<dbReference type="KEGG" id="nou:Natoc_1079"/>
<dbReference type="RefSeq" id="WP_015320373.1">
    <property type="nucleotide sequence ID" value="NC_019974.1"/>
</dbReference>
<dbReference type="SUPFAM" id="SSF52402">
    <property type="entry name" value="Adenine nucleotide alpha hydrolases-like"/>
    <property type="match status" value="1"/>
</dbReference>
<evidence type="ECO:0000313" key="4">
    <source>
        <dbReference type="EMBL" id="AGB36921.1"/>
    </source>
</evidence>
<proteinExistence type="inferred from homology"/>
<evidence type="ECO:0000259" key="3">
    <source>
        <dbReference type="Pfam" id="PF00582"/>
    </source>
</evidence>
<evidence type="ECO:0000313" key="5">
    <source>
        <dbReference type="Proteomes" id="UP000010878"/>
    </source>
</evidence>
<dbReference type="InterPro" id="IPR014729">
    <property type="entry name" value="Rossmann-like_a/b/a_fold"/>
</dbReference>
<dbReference type="HOGENOM" id="CLU_049301_11_4_2"/>
<dbReference type="PANTHER" id="PTHR46268:SF24">
    <property type="entry name" value="UNIVERSAL STRESS PROTEIN"/>
    <property type="match status" value="1"/>
</dbReference>
<keyword evidence="5" id="KW-1185">Reference proteome</keyword>
<dbReference type="eggNOG" id="arCOG02053">
    <property type="taxonomic scope" value="Archaea"/>
</dbReference>
<dbReference type="GeneID" id="14402439"/>
<sequence>MTDCVLVPVDGSPAAQSAAEYASEQFPDDSLTLLYVIIPMVDYSRKRAYPGYTQDDEFSNEREKGEHILGTTRETLPDEVSVVTEIEAGNPAQTIIRYAETNDVSQIVIGSHGKQGIARFLLGSVSETVVRRSPVPVTVVRPTE</sequence>
<gene>
    <name evidence="4" type="ORF">Natoc_1079</name>
</gene>
<dbReference type="InterPro" id="IPR006016">
    <property type="entry name" value="UspA"/>
</dbReference>
<evidence type="ECO:0000256" key="1">
    <source>
        <dbReference type="ARBA" id="ARBA00008791"/>
    </source>
</evidence>
<dbReference type="CDD" id="cd00293">
    <property type="entry name" value="USP-like"/>
    <property type="match status" value="1"/>
</dbReference>
<organism evidence="4 5">
    <name type="scientific">Natronococcus occultus SP4</name>
    <dbReference type="NCBI Taxonomy" id="694430"/>
    <lineage>
        <taxon>Archaea</taxon>
        <taxon>Methanobacteriati</taxon>
        <taxon>Methanobacteriota</taxon>
        <taxon>Stenosarchaea group</taxon>
        <taxon>Halobacteria</taxon>
        <taxon>Halobacteriales</taxon>
        <taxon>Natrialbaceae</taxon>
        <taxon>Natronococcus</taxon>
    </lineage>
</organism>
<dbReference type="Proteomes" id="UP000010878">
    <property type="component" value="Chromosome"/>
</dbReference>
<dbReference type="AlphaFoldDB" id="L0JVY7"/>
<evidence type="ECO:0000256" key="2">
    <source>
        <dbReference type="SAM" id="MobiDB-lite"/>
    </source>
</evidence>
<comment type="similarity">
    <text evidence="1">Belongs to the universal stress protein A family.</text>
</comment>
<feature type="region of interest" description="Disordered" evidence="2">
    <location>
        <begin position="51"/>
        <end position="74"/>
    </location>
</feature>
<dbReference type="EMBL" id="CP003929">
    <property type="protein sequence ID" value="AGB36921.1"/>
    <property type="molecule type" value="Genomic_DNA"/>
</dbReference>
<dbReference type="OrthoDB" id="105697at2157"/>
<dbReference type="PANTHER" id="PTHR46268">
    <property type="entry name" value="STRESS RESPONSE PROTEIN NHAX"/>
    <property type="match status" value="1"/>
</dbReference>